<dbReference type="GO" id="GO:0061630">
    <property type="term" value="F:ubiquitin protein ligase activity"/>
    <property type="evidence" value="ECO:0007669"/>
    <property type="project" value="InterPro"/>
</dbReference>
<evidence type="ECO:0000256" key="1">
    <source>
        <dbReference type="ARBA" id="ARBA00013928"/>
    </source>
</evidence>
<evidence type="ECO:0000256" key="5">
    <source>
        <dbReference type="ARBA" id="ARBA00022776"/>
    </source>
</evidence>
<keyword evidence="5" id="KW-0498">Mitosis</keyword>
<keyword evidence="3" id="KW-0479">Metal-binding</keyword>
<evidence type="ECO:0000256" key="2">
    <source>
        <dbReference type="ARBA" id="ARBA00022618"/>
    </source>
</evidence>
<keyword evidence="4 9" id="KW-0863">Zinc-finger</keyword>
<dbReference type="Pfam" id="PF12861">
    <property type="entry name" value="zf-ANAPC11"/>
    <property type="match status" value="1"/>
</dbReference>
<dbReference type="SMART" id="SM00184">
    <property type="entry name" value="RING"/>
    <property type="match status" value="1"/>
</dbReference>
<dbReference type="GO" id="GO:0031145">
    <property type="term" value="P:anaphase-promoting complex-dependent catabolic process"/>
    <property type="evidence" value="ECO:0007669"/>
    <property type="project" value="InterPro"/>
</dbReference>
<dbReference type="Proteomes" id="UP001465755">
    <property type="component" value="Unassembled WGS sequence"/>
</dbReference>
<reference evidence="12 13" key="1">
    <citation type="journal article" date="2024" name="Nat. Commun.">
        <title>Phylogenomics reveals the evolutionary origins of lichenization in chlorophyte algae.</title>
        <authorList>
            <person name="Puginier C."/>
            <person name="Libourel C."/>
            <person name="Otte J."/>
            <person name="Skaloud P."/>
            <person name="Haon M."/>
            <person name="Grisel S."/>
            <person name="Petersen M."/>
            <person name="Berrin J.G."/>
            <person name="Delaux P.M."/>
            <person name="Dal Grande F."/>
            <person name="Keller J."/>
        </authorList>
    </citation>
    <scope>NUCLEOTIDE SEQUENCE [LARGE SCALE GENOMIC DNA]</scope>
    <source>
        <strain evidence="12 13">SAG 2036</strain>
    </source>
</reference>
<name>A0AAW1NRR4_9CHLO</name>
<evidence type="ECO:0000256" key="10">
    <source>
        <dbReference type="SAM" id="MobiDB-lite"/>
    </source>
</evidence>
<dbReference type="AlphaFoldDB" id="A0AAW1NRR4"/>
<accession>A0AAW1NRR4</accession>
<evidence type="ECO:0000256" key="3">
    <source>
        <dbReference type="ARBA" id="ARBA00022723"/>
    </source>
</evidence>
<dbReference type="InterPro" id="IPR051031">
    <property type="entry name" value="RING-box_E3_Ubiquitin_Ligase"/>
</dbReference>
<evidence type="ECO:0000313" key="13">
    <source>
        <dbReference type="Proteomes" id="UP001465755"/>
    </source>
</evidence>
<evidence type="ECO:0000256" key="7">
    <source>
        <dbReference type="ARBA" id="ARBA00022833"/>
    </source>
</evidence>
<dbReference type="EMBL" id="JALJOQ010000115">
    <property type="protein sequence ID" value="KAK9796647.1"/>
    <property type="molecule type" value="Genomic_DNA"/>
</dbReference>
<feature type="region of interest" description="Disordered" evidence="10">
    <location>
        <begin position="42"/>
        <end position="73"/>
    </location>
</feature>
<dbReference type="InterPro" id="IPR001841">
    <property type="entry name" value="Znf_RING"/>
</dbReference>
<proteinExistence type="predicted"/>
<keyword evidence="13" id="KW-1185">Reference proteome</keyword>
<dbReference type="SUPFAM" id="SSF57850">
    <property type="entry name" value="RING/U-box"/>
    <property type="match status" value="1"/>
</dbReference>
<organism evidence="12 13">
    <name type="scientific">Symbiochloris irregularis</name>
    <dbReference type="NCBI Taxonomy" id="706552"/>
    <lineage>
        <taxon>Eukaryota</taxon>
        <taxon>Viridiplantae</taxon>
        <taxon>Chlorophyta</taxon>
        <taxon>core chlorophytes</taxon>
        <taxon>Trebouxiophyceae</taxon>
        <taxon>Trebouxiales</taxon>
        <taxon>Trebouxiaceae</taxon>
        <taxon>Symbiochloris</taxon>
    </lineage>
</organism>
<evidence type="ECO:0000256" key="8">
    <source>
        <dbReference type="ARBA" id="ARBA00023306"/>
    </source>
</evidence>
<dbReference type="GO" id="GO:0005680">
    <property type="term" value="C:anaphase-promoting complex"/>
    <property type="evidence" value="ECO:0007669"/>
    <property type="project" value="InterPro"/>
</dbReference>
<dbReference type="GO" id="GO:0008270">
    <property type="term" value="F:zinc ion binding"/>
    <property type="evidence" value="ECO:0007669"/>
    <property type="project" value="UniProtKB-KW"/>
</dbReference>
<feature type="compositionally biased region" description="Basic residues" evidence="10">
    <location>
        <begin position="44"/>
        <end position="55"/>
    </location>
</feature>
<evidence type="ECO:0000256" key="6">
    <source>
        <dbReference type="ARBA" id="ARBA00022786"/>
    </source>
</evidence>
<dbReference type="PANTHER" id="PTHR11210">
    <property type="entry name" value="RING BOX"/>
    <property type="match status" value="1"/>
</dbReference>
<dbReference type="InterPro" id="IPR013083">
    <property type="entry name" value="Znf_RING/FYVE/PHD"/>
</dbReference>
<gene>
    <name evidence="12" type="ORF">WJX73_008340</name>
</gene>
<feature type="domain" description="RING-type" evidence="11">
    <location>
        <begin position="97"/>
        <end position="150"/>
    </location>
</feature>
<protein>
    <recommendedName>
        <fullName evidence="1">Anaphase-promoting complex subunit 11</fullName>
    </recommendedName>
</protein>
<sequence>MCKTPLVGWLQEAGSDRAGAQSQAEASQPWCEFSRVHVAAVQQRARRHMPTRRNSVRSEPKEEPPGPSGSQQPVFKVDIKDWHAIATWTWNAGDDVCGICRMPFDGCPPDGKFPGDDSPVVWGTCGHAFHLQCITKWLTSQTEQRCPFCRRLWEYKAANTLAHRR</sequence>
<dbReference type="GO" id="GO:0051301">
    <property type="term" value="P:cell division"/>
    <property type="evidence" value="ECO:0007669"/>
    <property type="project" value="UniProtKB-KW"/>
</dbReference>
<dbReference type="InterPro" id="IPR024991">
    <property type="entry name" value="RING-H2_APC11"/>
</dbReference>
<evidence type="ECO:0000256" key="9">
    <source>
        <dbReference type="PROSITE-ProRule" id="PRU00175"/>
    </source>
</evidence>
<keyword evidence="2" id="KW-0132">Cell division</keyword>
<comment type="caution">
    <text evidence="12">The sequence shown here is derived from an EMBL/GenBank/DDBJ whole genome shotgun (WGS) entry which is preliminary data.</text>
</comment>
<evidence type="ECO:0000313" key="12">
    <source>
        <dbReference type="EMBL" id="KAK9796647.1"/>
    </source>
</evidence>
<dbReference type="GO" id="GO:0097602">
    <property type="term" value="F:cullin family protein binding"/>
    <property type="evidence" value="ECO:0007669"/>
    <property type="project" value="InterPro"/>
</dbReference>
<dbReference type="Gene3D" id="3.30.40.10">
    <property type="entry name" value="Zinc/RING finger domain, C3HC4 (zinc finger)"/>
    <property type="match status" value="1"/>
</dbReference>
<keyword evidence="8" id="KW-0131">Cell cycle</keyword>
<keyword evidence="7" id="KW-0862">Zinc</keyword>
<evidence type="ECO:0000256" key="4">
    <source>
        <dbReference type="ARBA" id="ARBA00022771"/>
    </source>
</evidence>
<dbReference type="CDD" id="cd16456">
    <property type="entry name" value="RING-H2_APC11"/>
    <property type="match status" value="1"/>
</dbReference>
<dbReference type="PROSITE" id="PS50089">
    <property type="entry name" value="ZF_RING_2"/>
    <property type="match status" value="1"/>
</dbReference>
<evidence type="ECO:0000259" key="11">
    <source>
        <dbReference type="PROSITE" id="PS50089"/>
    </source>
</evidence>
<keyword evidence="6" id="KW-0833">Ubl conjugation pathway</keyword>